<dbReference type="CDD" id="cd00397">
    <property type="entry name" value="DNA_BRE_C"/>
    <property type="match status" value="1"/>
</dbReference>
<dbReference type="EMBL" id="CABVHQ010000023">
    <property type="protein sequence ID" value="VVO01723.1"/>
    <property type="molecule type" value="Genomic_DNA"/>
</dbReference>
<dbReference type="OrthoDB" id="5837042at2"/>
<sequence length="634" mass="72717">MSNRIEPQYYVINQLGSDFFYVIDAKSEAPRKINFKWECSIEKRVWAQNALLLSSNFLSSSRAGPMEVRSCHASVVESVLLKKLCEYWEKNHSTKPLWNWNRSEVKEMVRKVMVRDLSPLGDPILYAANNLNQFCYWLSISHEAYLDGRINDGISFKTSSHFKKEVMDPLMKFLDSDYAEWVYGGSYGSISPAIASLLLAHSIQILESESLIAAQCFFKAWKKNPTGLGSIFRQFNRRNLDVLERDHFQNSARSVKSLKLKHALLDEFKESGILPLSRLPWDSYIELSDFCRLAIQACMVIILTLTGHRAGELLSVHSADWEVKGDEVIVREEIEKTLNGLRIPRYFHSLAARAVKTIWSLSFIDSEKHRIPLHHKAWSSGLASAVINGEDVDTWLNLNGELTANTLRQWLDNYFEQSFLVVYPEVKAEHPGISPHQFRHSWAEFSIRRFDHNVEAQVREYFLHKSKKATRRYTDKKLSESVQYSIEHEYLDEVIHQVISDRFGDEYRGPAYRRIVNTLSKVDSLDPAELDALVESICNSVESYTAFEWGCCLLLKNSKQDAKCHDSFTGLPAPKIYASVKRCTTCPNLGTNALQRNNLTRIAINHSYIAKHHSVLAIAKLSQNVVDQISRLLD</sequence>
<dbReference type="GO" id="GO:0006310">
    <property type="term" value="P:DNA recombination"/>
    <property type="evidence" value="ECO:0007669"/>
    <property type="project" value="UniProtKB-KW"/>
</dbReference>
<organism evidence="2 3">
    <name type="scientific">Pseudomonas fluorescens</name>
    <dbReference type="NCBI Taxonomy" id="294"/>
    <lineage>
        <taxon>Bacteria</taxon>
        <taxon>Pseudomonadati</taxon>
        <taxon>Pseudomonadota</taxon>
        <taxon>Gammaproteobacteria</taxon>
        <taxon>Pseudomonadales</taxon>
        <taxon>Pseudomonadaceae</taxon>
        <taxon>Pseudomonas</taxon>
    </lineage>
</organism>
<name>A0A5E7CA70_PSEFL</name>
<evidence type="ECO:0000313" key="3">
    <source>
        <dbReference type="Proteomes" id="UP000337909"/>
    </source>
</evidence>
<accession>A0A5E7CA70</accession>
<dbReference type="InterPro" id="IPR013762">
    <property type="entry name" value="Integrase-like_cat_sf"/>
</dbReference>
<proteinExistence type="predicted"/>
<dbReference type="SUPFAM" id="SSF56349">
    <property type="entry name" value="DNA breaking-rejoining enzymes"/>
    <property type="match status" value="1"/>
</dbReference>
<dbReference type="GO" id="GO:0003677">
    <property type="term" value="F:DNA binding"/>
    <property type="evidence" value="ECO:0007669"/>
    <property type="project" value="InterPro"/>
</dbReference>
<gene>
    <name evidence="2" type="ORF">PS691_02684</name>
</gene>
<evidence type="ECO:0000256" key="1">
    <source>
        <dbReference type="ARBA" id="ARBA00023172"/>
    </source>
</evidence>
<dbReference type="Proteomes" id="UP000337909">
    <property type="component" value="Unassembled WGS sequence"/>
</dbReference>
<protein>
    <submittedName>
        <fullName evidence="2">Uncharacterized protein</fullName>
    </submittedName>
</protein>
<dbReference type="RefSeq" id="WP_150642672.1">
    <property type="nucleotide sequence ID" value="NZ_CABVHQ010000023.1"/>
</dbReference>
<dbReference type="AlphaFoldDB" id="A0A5E7CA70"/>
<reference evidence="2 3" key="1">
    <citation type="submission" date="2019-09" db="EMBL/GenBank/DDBJ databases">
        <authorList>
            <person name="Chandra G."/>
            <person name="Truman W A."/>
        </authorList>
    </citation>
    <scope>NUCLEOTIDE SEQUENCE [LARGE SCALE GENOMIC DNA]</scope>
    <source>
        <strain evidence="2">PS691</strain>
    </source>
</reference>
<dbReference type="Gene3D" id="1.10.443.10">
    <property type="entry name" value="Intergrase catalytic core"/>
    <property type="match status" value="1"/>
</dbReference>
<dbReference type="GO" id="GO:0015074">
    <property type="term" value="P:DNA integration"/>
    <property type="evidence" value="ECO:0007669"/>
    <property type="project" value="InterPro"/>
</dbReference>
<keyword evidence="1" id="KW-0233">DNA recombination</keyword>
<dbReference type="InterPro" id="IPR011010">
    <property type="entry name" value="DNA_brk_join_enz"/>
</dbReference>
<evidence type="ECO:0000313" key="2">
    <source>
        <dbReference type="EMBL" id="VVO01723.1"/>
    </source>
</evidence>